<feature type="non-terminal residue" evidence="1">
    <location>
        <position position="185"/>
    </location>
</feature>
<organism evidence="1">
    <name type="scientific">Tanacetum cinerariifolium</name>
    <name type="common">Dalmatian daisy</name>
    <name type="synonym">Chrysanthemum cinerariifolium</name>
    <dbReference type="NCBI Taxonomy" id="118510"/>
    <lineage>
        <taxon>Eukaryota</taxon>
        <taxon>Viridiplantae</taxon>
        <taxon>Streptophyta</taxon>
        <taxon>Embryophyta</taxon>
        <taxon>Tracheophyta</taxon>
        <taxon>Spermatophyta</taxon>
        <taxon>Magnoliopsida</taxon>
        <taxon>eudicotyledons</taxon>
        <taxon>Gunneridae</taxon>
        <taxon>Pentapetalae</taxon>
        <taxon>asterids</taxon>
        <taxon>campanulids</taxon>
        <taxon>Asterales</taxon>
        <taxon>Asteraceae</taxon>
        <taxon>Asteroideae</taxon>
        <taxon>Anthemideae</taxon>
        <taxon>Anthemidinae</taxon>
        <taxon>Tanacetum</taxon>
    </lineage>
</organism>
<proteinExistence type="predicted"/>
<comment type="caution">
    <text evidence="1">The sequence shown here is derived from an EMBL/GenBank/DDBJ whole genome shotgun (WGS) entry which is preliminary data.</text>
</comment>
<dbReference type="AlphaFoldDB" id="A0A699QQG4"/>
<accession>A0A699QQG4</accession>
<evidence type="ECO:0000313" key="1">
    <source>
        <dbReference type="EMBL" id="GFC70472.1"/>
    </source>
</evidence>
<gene>
    <name evidence="1" type="ORF">Tci_842442</name>
</gene>
<protein>
    <submittedName>
        <fullName evidence="1">Uncharacterized protein</fullName>
    </submittedName>
</protein>
<dbReference type="EMBL" id="BKCJ011029035">
    <property type="protein sequence ID" value="GFC70472.1"/>
    <property type="molecule type" value="Genomic_DNA"/>
</dbReference>
<sequence length="185" mass="21642">LVFDPGGKWVCDLGGSRGSKEYEFGGVREMVPGNIRKHGMGGNEPILNDIFVDIADKLTDKQFKISTFMETQVGYLCIRLWLGLYGYQICLKTFSLEKVLEYSKRIREPVRYEVRKEYIEGWEDEDKYLNVFDYDYEVYYLSRKALLGAKEFFVNKKQEDFDKIKRDIKHETVKELVDGSNGLVE</sequence>
<feature type="non-terminal residue" evidence="1">
    <location>
        <position position="1"/>
    </location>
</feature>
<name>A0A699QQG4_TANCI</name>
<reference evidence="1" key="1">
    <citation type="journal article" date="2019" name="Sci. Rep.">
        <title>Draft genome of Tanacetum cinerariifolium, the natural source of mosquito coil.</title>
        <authorList>
            <person name="Yamashiro T."/>
            <person name="Shiraishi A."/>
            <person name="Satake H."/>
            <person name="Nakayama K."/>
        </authorList>
    </citation>
    <scope>NUCLEOTIDE SEQUENCE</scope>
</reference>